<sequence>MECKFLPFYHETLPFTPMLLLSPSKKQLNSPHDLPPCHPTKQALTSQRVITTHLQEEQNTSRSKSQKKRISPTLSSPSKAPPIMYKSDKDDLNHPYQHNLASIILNPCNSFTPPASSYNWQRQELYQKRKKHKTIEYDIDSPDKHMRSGP</sequence>
<reference evidence="2 3" key="1">
    <citation type="submission" date="2012-03" db="EMBL/GenBank/DDBJ databases">
        <title>The Genome Sequence of Bartonella birtlesii LL-WM9.</title>
        <authorList>
            <consortium name="The Broad Institute Genome Sequencing Platform"/>
            <consortium name="The Broad Institute Genome Sequencing Center for Infectious Disease"/>
            <person name="Feldgarden M."/>
            <person name="Kirby J."/>
            <person name="Kosoy M."/>
            <person name="Birtles R."/>
            <person name="Probert W.S."/>
            <person name="Chiaraviglio L."/>
            <person name="Young S.K."/>
            <person name="Zeng Q."/>
            <person name="Gargeya S."/>
            <person name="Fitzgerald M."/>
            <person name="Haas B."/>
            <person name="Abouelleil A."/>
            <person name="Alvarado L."/>
            <person name="Arachchi H.M."/>
            <person name="Berlin A."/>
            <person name="Chapman S.B."/>
            <person name="Gearin G."/>
            <person name="Goldberg J."/>
            <person name="Griggs A."/>
            <person name="Gujja S."/>
            <person name="Hansen M."/>
            <person name="Heiman D."/>
            <person name="Howarth C."/>
            <person name="Larimer J."/>
            <person name="Lui A."/>
            <person name="MacDonald P.J.P."/>
            <person name="McCowen C."/>
            <person name="Montmayeur A."/>
            <person name="Murphy C."/>
            <person name="Neiman D."/>
            <person name="Pearson M."/>
            <person name="Priest M."/>
            <person name="Roberts A."/>
            <person name="Saif S."/>
            <person name="Shea T."/>
            <person name="Sisk P."/>
            <person name="Stolte C."/>
            <person name="Sykes S."/>
            <person name="Wortman J."/>
            <person name="Nusbaum C."/>
            <person name="Birren B."/>
        </authorList>
    </citation>
    <scope>NUCLEOTIDE SEQUENCE [LARGE SCALE GENOMIC DNA]</scope>
    <source>
        <strain evidence="2 3">LL-WM9</strain>
    </source>
</reference>
<comment type="caution">
    <text evidence="2">The sequence shown here is derived from an EMBL/GenBank/DDBJ whole genome shotgun (WGS) entry which is preliminary data.</text>
</comment>
<proteinExistence type="predicted"/>
<dbReference type="HOGENOM" id="CLU_1736958_0_0_5"/>
<feature type="compositionally biased region" description="Polar residues" evidence="1">
    <location>
        <begin position="54"/>
        <end position="63"/>
    </location>
</feature>
<feature type="region of interest" description="Disordered" evidence="1">
    <location>
        <begin position="54"/>
        <end position="91"/>
    </location>
</feature>
<evidence type="ECO:0000313" key="2">
    <source>
        <dbReference type="EMBL" id="EJF76663.1"/>
    </source>
</evidence>
<feature type="region of interest" description="Disordered" evidence="1">
    <location>
        <begin position="129"/>
        <end position="150"/>
    </location>
</feature>
<evidence type="ECO:0000256" key="1">
    <source>
        <dbReference type="SAM" id="MobiDB-lite"/>
    </source>
</evidence>
<accession>J0YPM6</accession>
<dbReference type="Proteomes" id="UP000008748">
    <property type="component" value="Unassembled WGS sequence"/>
</dbReference>
<keyword evidence="3" id="KW-1185">Reference proteome</keyword>
<dbReference type="EMBL" id="AIMC01000013">
    <property type="protein sequence ID" value="EJF76663.1"/>
    <property type="molecule type" value="Genomic_DNA"/>
</dbReference>
<name>J0YPM6_9HYPH</name>
<feature type="compositionally biased region" description="Basic and acidic residues" evidence="1">
    <location>
        <begin position="141"/>
        <end position="150"/>
    </location>
</feature>
<organism evidence="2 3">
    <name type="scientific">Bartonella birtlesii LL-WM9</name>
    <dbReference type="NCBI Taxonomy" id="1094552"/>
    <lineage>
        <taxon>Bacteria</taxon>
        <taxon>Pseudomonadati</taxon>
        <taxon>Pseudomonadota</taxon>
        <taxon>Alphaproteobacteria</taxon>
        <taxon>Hyphomicrobiales</taxon>
        <taxon>Bartonellaceae</taxon>
        <taxon>Bartonella</taxon>
    </lineage>
</organism>
<protein>
    <submittedName>
        <fullName evidence="2">Uncharacterized protein</fullName>
    </submittedName>
</protein>
<evidence type="ECO:0000313" key="3">
    <source>
        <dbReference type="Proteomes" id="UP000008748"/>
    </source>
</evidence>
<dbReference type="AlphaFoldDB" id="J0YPM6"/>
<gene>
    <name evidence="2" type="ORF">ME7_00799</name>
</gene>